<accession>A0A4Y9S8N4</accession>
<gene>
    <name evidence="3" type="ORF">E4L98_24520</name>
</gene>
<feature type="transmembrane region" description="Helical" evidence="1">
    <location>
        <begin position="158"/>
        <end position="176"/>
    </location>
</feature>
<protein>
    <submittedName>
        <fullName evidence="3">PEP-CTERM sorting domain-containing protein</fullName>
    </submittedName>
</protein>
<reference evidence="3 4" key="1">
    <citation type="submission" date="2019-03" db="EMBL/GenBank/DDBJ databases">
        <title>Draft Genome Sequence of Duganella callidus sp. nov., a Novel Duganella Species Isolated from Cultivated Soil.</title>
        <authorList>
            <person name="Raths R."/>
            <person name="Peta V."/>
            <person name="Bucking H."/>
        </authorList>
    </citation>
    <scope>NUCLEOTIDE SEQUENCE [LARGE SCALE GENOMIC DNA]</scope>
    <source>
        <strain evidence="3 4">DN04</strain>
    </source>
</reference>
<evidence type="ECO:0000256" key="2">
    <source>
        <dbReference type="SAM" id="SignalP"/>
    </source>
</evidence>
<dbReference type="EMBL" id="SPVG01000242">
    <property type="protein sequence ID" value="TFW16109.1"/>
    <property type="molecule type" value="Genomic_DNA"/>
</dbReference>
<comment type="caution">
    <text evidence="3">The sequence shown here is derived from an EMBL/GenBank/DDBJ whole genome shotgun (WGS) entry which is preliminary data.</text>
</comment>
<proteinExistence type="predicted"/>
<feature type="chain" id="PRO_5021210718" evidence="2">
    <location>
        <begin position="27"/>
        <end position="189"/>
    </location>
</feature>
<name>A0A4Y9S8N4_9BURK</name>
<feature type="signal peptide" evidence="2">
    <location>
        <begin position="1"/>
        <end position="26"/>
    </location>
</feature>
<dbReference type="Proteomes" id="UP000297729">
    <property type="component" value="Unassembled WGS sequence"/>
</dbReference>
<sequence>MKGLHMKKLLTLLALVAGLAPQLVLAASNGWYQLDATWRDGHFSGHFLYDSSAVNHVLEVTGTLTDLAQITAINQVVNPEDPQLESWIFFGNTNLADPGGHDAGFYLYLLEQGGTLKLDTTASNSLYDWSHDFAYYHPGQLDESPLQSYTITAVPEPSMALLLLTGLALSCASAWARRLRERAWRRPGN</sequence>
<evidence type="ECO:0000313" key="4">
    <source>
        <dbReference type="Proteomes" id="UP000297729"/>
    </source>
</evidence>
<organism evidence="3 4">
    <name type="scientific">Duganella callida</name>
    <dbReference type="NCBI Taxonomy" id="2561932"/>
    <lineage>
        <taxon>Bacteria</taxon>
        <taxon>Pseudomonadati</taxon>
        <taxon>Pseudomonadota</taxon>
        <taxon>Betaproteobacteria</taxon>
        <taxon>Burkholderiales</taxon>
        <taxon>Oxalobacteraceae</taxon>
        <taxon>Telluria group</taxon>
        <taxon>Duganella</taxon>
    </lineage>
</organism>
<keyword evidence="1" id="KW-0472">Membrane</keyword>
<keyword evidence="1" id="KW-1133">Transmembrane helix</keyword>
<keyword evidence="4" id="KW-1185">Reference proteome</keyword>
<evidence type="ECO:0000256" key="1">
    <source>
        <dbReference type="SAM" id="Phobius"/>
    </source>
</evidence>
<keyword evidence="2" id="KW-0732">Signal</keyword>
<dbReference type="OrthoDB" id="8756743at2"/>
<dbReference type="NCBIfam" id="TIGR02595">
    <property type="entry name" value="PEP_CTERM"/>
    <property type="match status" value="1"/>
</dbReference>
<dbReference type="InterPro" id="IPR013424">
    <property type="entry name" value="Ice-binding_C"/>
</dbReference>
<evidence type="ECO:0000313" key="3">
    <source>
        <dbReference type="EMBL" id="TFW16109.1"/>
    </source>
</evidence>
<keyword evidence="1" id="KW-0812">Transmembrane</keyword>
<dbReference type="AlphaFoldDB" id="A0A4Y9S8N4"/>